<keyword evidence="2" id="KW-0489">Methyltransferase</keyword>
<organism evidence="2 3">
    <name type="scientific">candidate division TA06 bacterium</name>
    <dbReference type="NCBI Taxonomy" id="2250710"/>
    <lineage>
        <taxon>Bacteria</taxon>
        <taxon>Bacteria division TA06</taxon>
    </lineage>
</organism>
<evidence type="ECO:0000313" key="3">
    <source>
        <dbReference type="Proteomes" id="UP000736328"/>
    </source>
</evidence>
<dbReference type="Pfam" id="PF08241">
    <property type="entry name" value="Methyltransf_11"/>
    <property type="match status" value="1"/>
</dbReference>
<dbReference type="InterPro" id="IPR005651">
    <property type="entry name" value="Trm112-like"/>
</dbReference>
<dbReference type="Gene3D" id="3.40.50.150">
    <property type="entry name" value="Vaccinia Virus protein VP39"/>
    <property type="match status" value="1"/>
</dbReference>
<gene>
    <name evidence="2" type="ORF">HY768_03145</name>
</gene>
<accession>A0A933MJ18</accession>
<dbReference type="Gene3D" id="2.20.25.10">
    <property type="match status" value="1"/>
</dbReference>
<reference evidence="2" key="1">
    <citation type="submission" date="2020-07" db="EMBL/GenBank/DDBJ databases">
        <title>Huge and variable diversity of episymbiotic CPR bacteria and DPANN archaea in groundwater ecosystems.</title>
        <authorList>
            <person name="He C.Y."/>
            <person name="Keren R."/>
            <person name="Whittaker M."/>
            <person name="Farag I.F."/>
            <person name="Doudna J."/>
            <person name="Cate J.H.D."/>
            <person name="Banfield J.F."/>
        </authorList>
    </citation>
    <scope>NUCLEOTIDE SEQUENCE</scope>
    <source>
        <strain evidence="2">NC_groundwater_1520_Pr4_B-0.1um_53_5</strain>
    </source>
</reference>
<dbReference type="InterPro" id="IPR029063">
    <property type="entry name" value="SAM-dependent_MTases_sf"/>
</dbReference>
<proteinExistence type="predicted"/>
<sequence>MRPELLEILQCPGCRQSNWRLKSLKEDNREIRRGALTCAGCQSIYSINNGILDCLVGGHPWIESAQRSYRRSKTTTAQKWSPEQLARRKHLENTYTSDSRANFAQLIKRLPAGEGWALDMGAGTGWTTAQIAALGYRSIALDISADNKLELGECFFDRNIYFDRILADMNRLPFKAGSLSLAAASAVLHHSYDLSGAVREISRTLVPNGRLELANEPVKGLAEAFLSRPGNIDEDVKEASYSLSTWRALLLRYGLENRIYFPQSIQLRLAKNNFNPRHKFFIAARAVSGLARSAPGLLFGGFSLKLGHALFGLPLSLSARKMK</sequence>
<dbReference type="EMBL" id="JACQXR010000039">
    <property type="protein sequence ID" value="MBI4726214.1"/>
    <property type="molecule type" value="Genomic_DNA"/>
</dbReference>
<dbReference type="GO" id="GO:0008757">
    <property type="term" value="F:S-adenosylmethionine-dependent methyltransferase activity"/>
    <property type="evidence" value="ECO:0007669"/>
    <property type="project" value="InterPro"/>
</dbReference>
<comment type="caution">
    <text evidence="2">The sequence shown here is derived from an EMBL/GenBank/DDBJ whole genome shotgun (WGS) entry which is preliminary data.</text>
</comment>
<dbReference type="Pfam" id="PF03966">
    <property type="entry name" value="Trm112p"/>
    <property type="match status" value="1"/>
</dbReference>
<protein>
    <submittedName>
        <fullName evidence="2">Methyltransferase domain-containing protein</fullName>
    </submittedName>
</protein>
<feature type="domain" description="Methyltransferase type 11" evidence="1">
    <location>
        <begin position="118"/>
        <end position="211"/>
    </location>
</feature>
<dbReference type="Proteomes" id="UP000736328">
    <property type="component" value="Unassembled WGS sequence"/>
</dbReference>
<dbReference type="InterPro" id="IPR013216">
    <property type="entry name" value="Methyltransf_11"/>
</dbReference>
<name>A0A933MJ18_UNCT6</name>
<evidence type="ECO:0000313" key="2">
    <source>
        <dbReference type="EMBL" id="MBI4726214.1"/>
    </source>
</evidence>
<dbReference type="GO" id="GO:0032259">
    <property type="term" value="P:methylation"/>
    <property type="evidence" value="ECO:0007669"/>
    <property type="project" value="UniProtKB-KW"/>
</dbReference>
<dbReference type="AlphaFoldDB" id="A0A933MJ18"/>
<dbReference type="CDD" id="cd02440">
    <property type="entry name" value="AdoMet_MTases"/>
    <property type="match status" value="1"/>
</dbReference>
<evidence type="ECO:0000259" key="1">
    <source>
        <dbReference type="Pfam" id="PF08241"/>
    </source>
</evidence>
<dbReference type="SUPFAM" id="SSF158997">
    <property type="entry name" value="Trm112p-like"/>
    <property type="match status" value="1"/>
</dbReference>
<keyword evidence="2" id="KW-0808">Transferase</keyword>
<dbReference type="SUPFAM" id="SSF53335">
    <property type="entry name" value="S-adenosyl-L-methionine-dependent methyltransferases"/>
    <property type="match status" value="1"/>
</dbReference>